<keyword evidence="2" id="KW-1185">Reference proteome</keyword>
<gene>
    <name evidence="1" type="ORF">Bpfe_024328</name>
</gene>
<sequence>MTTEKEKSFQGLIRDLETFSKCDIEAQECSDLFERILDLVFFVGEKQIVFTKEEKEKIGSYLVQNIDKILSVLLHFGHYFEPSEGPRALQYRSAIQFVLDDFKDFQIPGSLDSSKDKLGVKIEESDALKTLDNAIDFWKEDITVGLDIEGYSIESLYRPDNIPKNHIWWIDENIDEELVTEIIDSSRTNIIETREESKNCSLNEKLSSLDNVCASIKF</sequence>
<proteinExistence type="predicted"/>
<comment type="caution">
    <text evidence="1">The sequence shown here is derived from an EMBL/GenBank/DDBJ whole genome shotgun (WGS) entry which is preliminary data.</text>
</comment>
<dbReference type="Proteomes" id="UP001233172">
    <property type="component" value="Unassembled WGS sequence"/>
</dbReference>
<evidence type="ECO:0000313" key="2">
    <source>
        <dbReference type="Proteomes" id="UP001233172"/>
    </source>
</evidence>
<protein>
    <submittedName>
        <fullName evidence="1">Uncharacterized protein</fullName>
    </submittedName>
</protein>
<dbReference type="AlphaFoldDB" id="A0AAD8B1C4"/>
<name>A0AAD8B1C4_BIOPF</name>
<reference evidence="1" key="2">
    <citation type="submission" date="2023-04" db="EMBL/GenBank/DDBJ databases">
        <authorList>
            <person name="Bu L."/>
            <person name="Lu L."/>
            <person name="Laidemitt M.R."/>
            <person name="Zhang S.M."/>
            <person name="Mutuku M."/>
            <person name="Mkoji G."/>
            <person name="Steinauer M."/>
            <person name="Loker E.S."/>
        </authorList>
    </citation>
    <scope>NUCLEOTIDE SEQUENCE</scope>
    <source>
        <strain evidence="1">KasaAsao</strain>
        <tissue evidence="1">Whole Snail</tissue>
    </source>
</reference>
<evidence type="ECO:0000313" key="1">
    <source>
        <dbReference type="EMBL" id="KAK0046274.1"/>
    </source>
</evidence>
<organism evidence="1 2">
    <name type="scientific">Biomphalaria pfeifferi</name>
    <name type="common">Bloodfluke planorb</name>
    <name type="synonym">Freshwater snail</name>
    <dbReference type="NCBI Taxonomy" id="112525"/>
    <lineage>
        <taxon>Eukaryota</taxon>
        <taxon>Metazoa</taxon>
        <taxon>Spiralia</taxon>
        <taxon>Lophotrochozoa</taxon>
        <taxon>Mollusca</taxon>
        <taxon>Gastropoda</taxon>
        <taxon>Heterobranchia</taxon>
        <taxon>Euthyneura</taxon>
        <taxon>Panpulmonata</taxon>
        <taxon>Hygrophila</taxon>
        <taxon>Lymnaeoidea</taxon>
        <taxon>Planorbidae</taxon>
        <taxon>Biomphalaria</taxon>
    </lineage>
</organism>
<accession>A0AAD8B1C4</accession>
<reference evidence="1" key="1">
    <citation type="journal article" date="2023" name="PLoS Negl. Trop. Dis.">
        <title>A genome sequence for Biomphalaria pfeifferi, the major vector snail for the human-infecting parasite Schistosoma mansoni.</title>
        <authorList>
            <person name="Bu L."/>
            <person name="Lu L."/>
            <person name="Laidemitt M.R."/>
            <person name="Zhang S.M."/>
            <person name="Mutuku M."/>
            <person name="Mkoji G."/>
            <person name="Steinauer M."/>
            <person name="Loker E.S."/>
        </authorList>
    </citation>
    <scope>NUCLEOTIDE SEQUENCE</scope>
    <source>
        <strain evidence="1">KasaAsao</strain>
    </source>
</reference>
<dbReference type="EMBL" id="JASAOG010000168">
    <property type="protein sequence ID" value="KAK0046274.1"/>
    <property type="molecule type" value="Genomic_DNA"/>
</dbReference>